<dbReference type="Proteomes" id="UP000515159">
    <property type="component" value="Chromosome 6"/>
</dbReference>
<gene>
    <name evidence="5" type="primary">LOC117361893</name>
</gene>
<feature type="signal peptide" evidence="2">
    <location>
        <begin position="1"/>
        <end position="18"/>
    </location>
</feature>
<evidence type="ECO:0000313" key="5">
    <source>
        <dbReference type="RefSeq" id="XP_033803347.1"/>
    </source>
</evidence>
<dbReference type="AlphaFoldDB" id="A0A6P8QZ52"/>
<dbReference type="GeneID" id="117361893"/>
<dbReference type="OrthoDB" id="10069899at2759"/>
<reference evidence="5" key="1">
    <citation type="submission" date="2025-08" db="UniProtKB">
        <authorList>
            <consortium name="RefSeq"/>
        </authorList>
    </citation>
    <scope>IDENTIFICATION</scope>
</reference>
<organism evidence="4 5">
    <name type="scientific">Geotrypetes seraphini</name>
    <name type="common">Gaboon caecilian</name>
    <name type="synonym">Caecilia seraphini</name>
    <dbReference type="NCBI Taxonomy" id="260995"/>
    <lineage>
        <taxon>Eukaryota</taxon>
        <taxon>Metazoa</taxon>
        <taxon>Chordata</taxon>
        <taxon>Craniata</taxon>
        <taxon>Vertebrata</taxon>
        <taxon>Euteleostomi</taxon>
        <taxon>Amphibia</taxon>
        <taxon>Gymnophiona</taxon>
        <taxon>Geotrypetes</taxon>
    </lineage>
</organism>
<accession>A0A6P8QZ52</accession>
<dbReference type="GO" id="GO:0005886">
    <property type="term" value="C:plasma membrane"/>
    <property type="evidence" value="ECO:0007669"/>
    <property type="project" value="TreeGrafter"/>
</dbReference>
<dbReference type="PANTHER" id="PTHR11905:SF136">
    <property type="entry name" value="DISINTEGRIN AND METALLOPROTEINASE DOMAIN-CONTAINING PROTEIN 9"/>
    <property type="match status" value="1"/>
</dbReference>
<feature type="chain" id="PRO_5027628963" evidence="2">
    <location>
        <begin position="19"/>
        <end position="276"/>
    </location>
</feature>
<evidence type="ECO:0000259" key="3">
    <source>
        <dbReference type="Pfam" id="PF01562"/>
    </source>
</evidence>
<keyword evidence="4" id="KW-1185">Reference proteome</keyword>
<sequence>MGHLGRFFLLLFLVVTSGVCSYTLFFNWGLCDFIFPGKTFASAAKNFRSSLNSYVIIIPKKIISKVNEDKGSMLYAIRIDGKDRIVHLEKQELLPRGFTVSTYSQEGERQSSKPLITNDCYYQGYIIDIPSSVVTLRTCSGIRGLVELMNDSYIIEPLESSPGFEHLMYKMDDVYKDFSVLAENDTEGVNQQIEFTQARKPIQERRYVELYVVATKELDSPPGFWHWRNQLHRLLLFEAQEACLSAQCKRTFLQVWDPYLCSLPYRATSLILNDLT</sequence>
<dbReference type="InParanoid" id="A0A6P8QZ52"/>
<evidence type="ECO:0000256" key="1">
    <source>
        <dbReference type="ARBA" id="ARBA00023157"/>
    </source>
</evidence>
<proteinExistence type="predicted"/>
<evidence type="ECO:0000256" key="2">
    <source>
        <dbReference type="SAM" id="SignalP"/>
    </source>
</evidence>
<dbReference type="Pfam" id="PF01562">
    <property type="entry name" value="Pep_M12B_propep"/>
    <property type="match status" value="1"/>
</dbReference>
<protein>
    <submittedName>
        <fullName evidence="5">Disintegrin and metalloproteinase domain-containing protein 18-like</fullName>
    </submittedName>
</protein>
<name>A0A6P8QZ52_GEOSA</name>
<feature type="domain" description="Peptidase M12B propeptide" evidence="3">
    <location>
        <begin position="68"/>
        <end position="126"/>
    </location>
</feature>
<dbReference type="InterPro" id="IPR002870">
    <property type="entry name" value="Peptidase_M12B_N"/>
</dbReference>
<keyword evidence="1" id="KW-1015">Disulfide bond</keyword>
<evidence type="ECO:0000313" key="4">
    <source>
        <dbReference type="Proteomes" id="UP000515159"/>
    </source>
</evidence>
<keyword evidence="2" id="KW-0732">Signal</keyword>
<dbReference type="PANTHER" id="PTHR11905">
    <property type="entry name" value="ADAM A DISINTEGRIN AND METALLOPROTEASE DOMAIN"/>
    <property type="match status" value="1"/>
</dbReference>
<dbReference type="RefSeq" id="XP_033803347.1">
    <property type="nucleotide sequence ID" value="XM_033947456.1"/>
</dbReference>
<dbReference type="KEGG" id="gsh:117361893"/>